<accession>A0ABT5XAK6</accession>
<name>A0ABT5XAK6_9EURY</name>
<reference evidence="2 3" key="1">
    <citation type="submission" date="2023-03" db="EMBL/GenBank/DDBJ databases">
        <title>WGS of Methanotrichaceae archaeon Mx.</title>
        <authorList>
            <person name="Sorokin D.Y."/>
            <person name="Merkel A.Y."/>
        </authorList>
    </citation>
    <scope>NUCLEOTIDE SEQUENCE [LARGE SCALE GENOMIC DNA]</scope>
    <source>
        <strain evidence="2 3">Mx</strain>
    </source>
</reference>
<feature type="region of interest" description="Disordered" evidence="1">
    <location>
        <begin position="19"/>
        <end position="58"/>
    </location>
</feature>
<evidence type="ECO:0000256" key="1">
    <source>
        <dbReference type="SAM" id="MobiDB-lite"/>
    </source>
</evidence>
<dbReference type="RefSeq" id="WP_316967415.1">
    <property type="nucleotide sequence ID" value="NZ_JARFPK010000055.1"/>
</dbReference>
<organism evidence="2 3">
    <name type="scientific">Candidatus Methanocrinis natronophilus</name>
    <dbReference type="NCBI Taxonomy" id="3033396"/>
    <lineage>
        <taxon>Archaea</taxon>
        <taxon>Methanobacteriati</taxon>
        <taxon>Methanobacteriota</taxon>
        <taxon>Stenosarchaea group</taxon>
        <taxon>Methanomicrobia</taxon>
        <taxon>Methanotrichales</taxon>
        <taxon>Methanotrichaceae</taxon>
        <taxon>Methanocrinis</taxon>
    </lineage>
</organism>
<comment type="caution">
    <text evidence="2">The sequence shown here is derived from an EMBL/GenBank/DDBJ whole genome shotgun (WGS) entry which is preliminary data.</text>
</comment>
<evidence type="ECO:0000313" key="2">
    <source>
        <dbReference type="EMBL" id="MDF0591688.1"/>
    </source>
</evidence>
<evidence type="ECO:0000313" key="3">
    <source>
        <dbReference type="Proteomes" id="UP001220010"/>
    </source>
</evidence>
<dbReference type="EMBL" id="JARFPK010000055">
    <property type="protein sequence ID" value="MDF0591688.1"/>
    <property type="molecule type" value="Genomic_DNA"/>
</dbReference>
<protein>
    <submittedName>
        <fullName evidence="2">DUF5350 domain-containing protein</fullName>
    </submittedName>
</protein>
<dbReference type="InterPro" id="IPR035258">
    <property type="entry name" value="DUF5350"/>
</dbReference>
<sequence length="58" mass="6451">MGKTGSIEWIKIKGRNGQIRQVPRSEATHKRPGPLQKFTSAGARRRKIARSAKAIAPR</sequence>
<keyword evidence="3" id="KW-1185">Reference proteome</keyword>
<proteinExistence type="predicted"/>
<gene>
    <name evidence="2" type="ORF">P0O15_11010</name>
</gene>
<dbReference type="Pfam" id="PF17299">
    <property type="entry name" value="DUF5350"/>
    <property type="match status" value="1"/>
</dbReference>
<dbReference type="Proteomes" id="UP001220010">
    <property type="component" value="Unassembled WGS sequence"/>
</dbReference>